<dbReference type="InterPro" id="IPR013563">
    <property type="entry name" value="Oligopep_ABC_C"/>
</dbReference>
<dbReference type="InterPro" id="IPR027417">
    <property type="entry name" value="P-loop_NTPase"/>
</dbReference>
<evidence type="ECO:0000256" key="2">
    <source>
        <dbReference type="ARBA" id="ARBA00005417"/>
    </source>
</evidence>
<dbReference type="Pfam" id="PF00005">
    <property type="entry name" value="ABC_tran"/>
    <property type="match status" value="1"/>
</dbReference>
<dbReference type="SUPFAM" id="SSF52540">
    <property type="entry name" value="P-loop containing nucleoside triphosphate hydrolases"/>
    <property type="match status" value="1"/>
</dbReference>
<evidence type="ECO:0000313" key="11">
    <source>
        <dbReference type="EMBL" id="TDO95150.1"/>
    </source>
</evidence>
<dbReference type="GO" id="GO:0005524">
    <property type="term" value="F:ATP binding"/>
    <property type="evidence" value="ECO:0007669"/>
    <property type="project" value="UniProtKB-KW"/>
</dbReference>
<keyword evidence="7 11" id="KW-0067">ATP-binding</keyword>
<evidence type="ECO:0000256" key="3">
    <source>
        <dbReference type="ARBA" id="ARBA00022448"/>
    </source>
</evidence>
<dbReference type="CDD" id="cd03257">
    <property type="entry name" value="ABC_NikE_OppD_transporters"/>
    <property type="match status" value="1"/>
</dbReference>
<keyword evidence="9" id="KW-0472">Membrane</keyword>
<dbReference type="PANTHER" id="PTHR43297:SF14">
    <property type="entry name" value="ATPASE AAA-TYPE CORE DOMAIN-CONTAINING PROTEIN"/>
    <property type="match status" value="1"/>
</dbReference>
<name>A0A4R6M3T6_9FIRM</name>
<proteinExistence type="inferred from homology"/>
<evidence type="ECO:0000256" key="7">
    <source>
        <dbReference type="ARBA" id="ARBA00022840"/>
    </source>
</evidence>
<dbReference type="PROSITE" id="PS00211">
    <property type="entry name" value="ABC_TRANSPORTER_1"/>
    <property type="match status" value="1"/>
</dbReference>
<keyword evidence="5" id="KW-0997">Cell inner membrane</keyword>
<gene>
    <name evidence="11" type="ORF">DFR79_101149</name>
</gene>
<comment type="subcellular location">
    <subcellularLocation>
        <location evidence="1">Cell membrane</location>
        <topology evidence="1">Peripheral membrane protein</topology>
    </subcellularLocation>
</comment>
<evidence type="ECO:0000313" key="12">
    <source>
        <dbReference type="Proteomes" id="UP000295064"/>
    </source>
</evidence>
<dbReference type="Gene3D" id="3.40.50.300">
    <property type="entry name" value="P-loop containing nucleotide triphosphate hydrolases"/>
    <property type="match status" value="1"/>
</dbReference>
<dbReference type="InterPro" id="IPR017871">
    <property type="entry name" value="ABC_transporter-like_CS"/>
</dbReference>
<dbReference type="OrthoDB" id="9806285at2"/>
<dbReference type="GO" id="GO:0015833">
    <property type="term" value="P:peptide transport"/>
    <property type="evidence" value="ECO:0007669"/>
    <property type="project" value="InterPro"/>
</dbReference>
<dbReference type="PROSITE" id="PS50893">
    <property type="entry name" value="ABC_TRANSPORTER_2"/>
    <property type="match status" value="1"/>
</dbReference>
<dbReference type="NCBIfam" id="TIGR01727">
    <property type="entry name" value="oligo_HPY"/>
    <property type="match status" value="1"/>
</dbReference>
<dbReference type="AlphaFoldDB" id="A0A4R6M3T6"/>
<dbReference type="GO" id="GO:0005886">
    <property type="term" value="C:plasma membrane"/>
    <property type="evidence" value="ECO:0007669"/>
    <property type="project" value="UniProtKB-SubCell"/>
</dbReference>
<organism evidence="11 12">
    <name type="scientific">Halanaerobium saccharolyticum</name>
    <dbReference type="NCBI Taxonomy" id="43595"/>
    <lineage>
        <taxon>Bacteria</taxon>
        <taxon>Bacillati</taxon>
        <taxon>Bacillota</taxon>
        <taxon>Clostridia</taxon>
        <taxon>Halanaerobiales</taxon>
        <taxon>Halanaerobiaceae</taxon>
        <taxon>Halanaerobium</taxon>
    </lineage>
</organism>
<dbReference type="Pfam" id="PF08352">
    <property type="entry name" value="oligo_HPY"/>
    <property type="match status" value="1"/>
</dbReference>
<evidence type="ECO:0000256" key="9">
    <source>
        <dbReference type="ARBA" id="ARBA00023136"/>
    </source>
</evidence>
<dbReference type="InterPro" id="IPR050388">
    <property type="entry name" value="ABC_Ni/Peptide_Import"/>
</dbReference>
<dbReference type="EMBL" id="SNWX01000001">
    <property type="protein sequence ID" value="TDO95150.1"/>
    <property type="molecule type" value="Genomic_DNA"/>
</dbReference>
<dbReference type="SMART" id="SM00382">
    <property type="entry name" value="AAA"/>
    <property type="match status" value="1"/>
</dbReference>
<evidence type="ECO:0000256" key="1">
    <source>
        <dbReference type="ARBA" id="ARBA00004202"/>
    </source>
</evidence>
<evidence type="ECO:0000256" key="5">
    <source>
        <dbReference type="ARBA" id="ARBA00022519"/>
    </source>
</evidence>
<keyword evidence="4" id="KW-1003">Cell membrane</keyword>
<evidence type="ECO:0000256" key="8">
    <source>
        <dbReference type="ARBA" id="ARBA00022967"/>
    </source>
</evidence>
<keyword evidence="3" id="KW-0813">Transport</keyword>
<comment type="caution">
    <text evidence="11">The sequence shown here is derived from an EMBL/GenBank/DDBJ whole genome shotgun (WGS) entry which is preliminary data.</text>
</comment>
<protein>
    <submittedName>
        <fullName evidence="11">Peptide/nickel transport system ATP-binding protein</fullName>
    </submittedName>
</protein>
<keyword evidence="6" id="KW-0547">Nucleotide-binding</keyword>
<evidence type="ECO:0000256" key="4">
    <source>
        <dbReference type="ARBA" id="ARBA00022475"/>
    </source>
</evidence>
<dbReference type="Proteomes" id="UP000295064">
    <property type="component" value="Unassembled WGS sequence"/>
</dbReference>
<sequence>MKDNLLEVKNLKTYFSSDFGPVKAVNGIDLNIERGKIHGIVGESGCGKSVTARSILRILAPAGQIMDGEILFYKDGSDRDPIDLADYEQKSKTLRKIRGKDISMIFQEPMTAFSPVYTVGNQIMEAILLHQETTKDEARAEAINLLRKVGISKPEQRVDEYPHQLSGGMRQRAMIAMALSCNPKLLIADEPTTALDVTIQAQILKLMLDLQQEFNMSIMIITHDLGIIAEMADFVSVMYLGKIVEQAPVKKLFQNPSHPYTRSLLKSIPKIEDKKKSKLATIEGSVPDLYNVPPGCSFHPRCPKFVEGKCDVEEPELKEIRAEHKASCFFAEEVIADE</sequence>
<dbReference type="FunFam" id="3.40.50.300:FF:000016">
    <property type="entry name" value="Oligopeptide ABC transporter ATP-binding component"/>
    <property type="match status" value="1"/>
</dbReference>
<accession>A0A4R6M3T6</accession>
<feature type="domain" description="ABC transporter" evidence="10">
    <location>
        <begin position="6"/>
        <end position="265"/>
    </location>
</feature>
<comment type="similarity">
    <text evidence="2">Belongs to the ABC transporter superfamily.</text>
</comment>
<dbReference type="InterPro" id="IPR003439">
    <property type="entry name" value="ABC_transporter-like_ATP-bd"/>
</dbReference>
<keyword evidence="8" id="KW-1278">Translocase</keyword>
<evidence type="ECO:0000259" key="10">
    <source>
        <dbReference type="PROSITE" id="PS50893"/>
    </source>
</evidence>
<dbReference type="GO" id="GO:0016887">
    <property type="term" value="F:ATP hydrolysis activity"/>
    <property type="evidence" value="ECO:0007669"/>
    <property type="project" value="InterPro"/>
</dbReference>
<dbReference type="InterPro" id="IPR003593">
    <property type="entry name" value="AAA+_ATPase"/>
</dbReference>
<dbReference type="RefSeq" id="WP_133513585.1">
    <property type="nucleotide sequence ID" value="NZ_SNWX01000001.1"/>
</dbReference>
<evidence type="ECO:0000256" key="6">
    <source>
        <dbReference type="ARBA" id="ARBA00022741"/>
    </source>
</evidence>
<reference evidence="11 12" key="1">
    <citation type="submission" date="2019-03" db="EMBL/GenBank/DDBJ databases">
        <title>Subsurface microbial communities from deep shales in Ohio and West Virginia, USA.</title>
        <authorList>
            <person name="Wrighton K."/>
        </authorList>
    </citation>
    <scope>NUCLEOTIDE SEQUENCE [LARGE SCALE GENOMIC DNA]</scope>
    <source>
        <strain evidence="11 12">MA284_T2</strain>
    </source>
</reference>
<dbReference type="PANTHER" id="PTHR43297">
    <property type="entry name" value="OLIGOPEPTIDE TRANSPORT ATP-BINDING PROTEIN APPD"/>
    <property type="match status" value="1"/>
</dbReference>